<dbReference type="Proteomes" id="UP000199103">
    <property type="component" value="Chromosome I"/>
</dbReference>
<dbReference type="InterPro" id="IPR008979">
    <property type="entry name" value="Galactose-bd-like_sf"/>
</dbReference>
<evidence type="ECO:0008006" key="3">
    <source>
        <dbReference type="Google" id="ProtNLM"/>
    </source>
</evidence>
<dbReference type="PANTHER" id="PTHR36848">
    <property type="entry name" value="DNA-BINDING PROTEIN (PUTATIVE SECRETED PROTEIN)-RELATED"/>
    <property type="match status" value="1"/>
</dbReference>
<proteinExistence type="predicted"/>
<dbReference type="PANTHER" id="PTHR36848:SF2">
    <property type="entry name" value="SECRETED PROTEIN"/>
    <property type="match status" value="1"/>
</dbReference>
<evidence type="ECO:0000313" key="1">
    <source>
        <dbReference type="EMBL" id="SDT44491.1"/>
    </source>
</evidence>
<dbReference type="Gene3D" id="2.60.120.260">
    <property type="entry name" value="Galactose-binding domain-like"/>
    <property type="match status" value="1"/>
</dbReference>
<dbReference type="EMBL" id="LT629772">
    <property type="protein sequence ID" value="SDT44491.1"/>
    <property type="molecule type" value="Genomic_DNA"/>
</dbReference>
<dbReference type="OrthoDB" id="9761519at2"/>
<dbReference type="InterPro" id="IPR053161">
    <property type="entry name" value="Ulvan_degrading_GH"/>
</dbReference>
<protein>
    <recommendedName>
        <fullName evidence="3">Alpha-L-rhamnosidase</fullName>
    </recommendedName>
</protein>
<dbReference type="Pfam" id="PF17132">
    <property type="entry name" value="Glyco_hydro_106"/>
    <property type="match status" value="2"/>
</dbReference>
<dbReference type="RefSeq" id="WP_091530758.1">
    <property type="nucleotide sequence ID" value="NZ_LT629772.1"/>
</dbReference>
<keyword evidence="2" id="KW-1185">Reference proteome</keyword>
<evidence type="ECO:0000313" key="2">
    <source>
        <dbReference type="Proteomes" id="UP000199103"/>
    </source>
</evidence>
<dbReference type="STRING" id="630515.SAMN04489812_5883"/>
<gene>
    <name evidence="1" type="ORF">SAMN04489812_5883</name>
</gene>
<name>A0A1H2AES8_9ACTN</name>
<dbReference type="AlphaFoldDB" id="A0A1H2AES8"/>
<dbReference type="SUPFAM" id="SSF49785">
    <property type="entry name" value="Galactose-binding domain-like"/>
    <property type="match status" value="1"/>
</dbReference>
<sequence length="869" mass="95305">MSSGKPSDQLTALRSGFAEPSPDSRVMMRWWWFGPDVTRAELDRELQVMAEAGIGGVEVSYVYPLSADSPELLGPEFLDHLRYAAERARDLGLRFDLTLGSGWSFGGPHIDADHAAKQLDWERREITGEPVDLPIRTWPGDRLVAAYLGGGSAQEPPTDCVRLEIADDRLQIPRGSGPRQLLLAIERPTGQVVKRAAAGADGPVLDHYSASAARAHLDTFAEPLLAAVPAELIGSVFCDSLEVYGANWTPDLVDEFERRRGYPLLPRLYELIINTDASDQLRIDYYRTLTELYEENFVTVFQRWAADHGVRFRIQGYGAPPAKISSYRFADLYEGEGWGWQTITQTRWASSAAHLDGLPVVSAESWTWVHSPTFRATPLDLLGEAHELLLDGVNQFIGHGWPYSPSGTERDGLGWFFYAAGALDDRNPWWPAMPGLMRYLQRLSWLQRQGTPVADIALYVPSDDLYPHLGREVGGSLDLWRETNRTVDPTIVATIRAGGWDYDLVDDDALELIDPTTRPVFILPAVDRLPERTRQWLADYQADGGIVLAVEGSSTVGTPGAVTDLDAAIRGALAPDLSITPVCGEVGMVHRRLAGDVDGDAGAVDAYLLINTGPHRREFSATPRTSHAGHELWDPMTGQPVGTFSDSSIPIVLEPYQSVVIVSHDGANPTSSTVPGAGEEMPLGSDWTVQYDDQEPRTVTLPHRWEDDRDGYSGSAVYRGTIELSSDQPDGTPSGDPAQLIMDFGELQPAQLGSDDRDGIRGRSYRVKGAAPIREVAEVIINGRTAGVVWAPPYQVDLSDLLVTGSNAVQIRVSNTAANALSQDTAIDRAVQVSRGQYGQRFVMQDLDRALDGVSSGLLTVPKIIRRRR</sequence>
<organism evidence="1 2">
    <name type="scientific">Microlunatus soli</name>
    <dbReference type="NCBI Taxonomy" id="630515"/>
    <lineage>
        <taxon>Bacteria</taxon>
        <taxon>Bacillati</taxon>
        <taxon>Actinomycetota</taxon>
        <taxon>Actinomycetes</taxon>
        <taxon>Propionibacteriales</taxon>
        <taxon>Propionibacteriaceae</taxon>
        <taxon>Microlunatus</taxon>
    </lineage>
</organism>
<accession>A0A1H2AES8</accession>
<reference evidence="1 2" key="1">
    <citation type="submission" date="2016-10" db="EMBL/GenBank/DDBJ databases">
        <authorList>
            <person name="de Groot N.N."/>
        </authorList>
    </citation>
    <scope>NUCLEOTIDE SEQUENCE [LARGE SCALE GENOMIC DNA]</scope>
    <source>
        <strain evidence="1 2">DSM 21800</strain>
    </source>
</reference>